<protein>
    <submittedName>
        <fullName evidence="2">N-acetyltransferase (TIGR04045 family)</fullName>
    </submittedName>
</protein>
<dbReference type="RefSeq" id="WP_209767652.1">
    <property type="nucleotide sequence ID" value="NZ_JAGINP010000012.1"/>
</dbReference>
<evidence type="ECO:0000259" key="1">
    <source>
        <dbReference type="PROSITE" id="PS51186"/>
    </source>
</evidence>
<evidence type="ECO:0000313" key="3">
    <source>
        <dbReference type="Proteomes" id="UP000781958"/>
    </source>
</evidence>
<dbReference type="Pfam" id="PF00583">
    <property type="entry name" value="Acetyltransf_1"/>
    <property type="match status" value="1"/>
</dbReference>
<accession>A0ABS4SMD9</accession>
<comment type="caution">
    <text evidence="2">The sequence shown here is derived from an EMBL/GenBank/DDBJ whole genome shotgun (WGS) entry which is preliminary data.</text>
</comment>
<dbReference type="PROSITE" id="PS51186">
    <property type="entry name" value="GNAT"/>
    <property type="match status" value="1"/>
</dbReference>
<dbReference type="Gene3D" id="3.40.630.30">
    <property type="match status" value="1"/>
</dbReference>
<dbReference type="InterPro" id="IPR016181">
    <property type="entry name" value="Acyl_CoA_acyltransferase"/>
</dbReference>
<organism evidence="2 3">
    <name type="scientific">Azospirillum rugosum</name>
    <dbReference type="NCBI Taxonomy" id="416170"/>
    <lineage>
        <taxon>Bacteria</taxon>
        <taxon>Pseudomonadati</taxon>
        <taxon>Pseudomonadota</taxon>
        <taxon>Alphaproteobacteria</taxon>
        <taxon>Rhodospirillales</taxon>
        <taxon>Azospirillaceae</taxon>
        <taxon>Azospirillum</taxon>
    </lineage>
</organism>
<evidence type="ECO:0000313" key="2">
    <source>
        <dbReference type="EMBL" id="MBP2293729.1"/>
    </source>
</evidence>
<dbReference type="EMBL" id="JAGINP010000012">
    <property type="protein sequence ID" value="MBP2293729.1"/>
    <property type="molecule type" value="Genomic_DNA"/>
</dbReference>
<dbReference type="InterPro" id="IPR000182">
    <property type="entry name" value="GNAT_dom"/>
</dbReference>
<dbReference type="SUPFAM" id="SSF55729">
    <property type="entry name" value="Acyl-CoA N-acyltransferases (Nat)"/>
    <property type="match status" value="1"/>
</dbReference>
<keyword evidence="3" id="KW-1185">Reference proteome</keyword>
<reference evidence="2 3" key="1">
    <citation type="submission" date="2021-03" db="EMBL/GenBank/DDBJ databases">
        <title>Genomic Encyclopedia of Type Strains, Phase III (KMG-III): the genomes of soil and plant-associated and newly described type strains.</title>
        <authorList>
            <person name="Whitman W."/>
        </authorList>
    </citation>
    <scope>NUCLEOTIDE SEQUENCE [LARGE SCALE GENOMIC DNA]</scope>
    <source>
        <strain evidence="2 3">IMMIB AFH-6</strain>
    </source>
</reference>
<dbReference type="InterPro" id="IPR024035">
    <property type="entry name" value="MSMEG_0567_GNAT"/>
</dbReference>
<dbReference type="CDD" id="cd04301">
    <property type="entry name" value="NAT_SF"/>
    <property type="match status" value="1"/>
</dbReference>
<dbReference type="Proteomes" id="UP000781958">
    <property type="component" value="Unassembled WGS sequence"/>
</dbReference>
<gene>
    <name evidence="2" type="ORF">J2851_003513</name>
</gene>
<sequence length="180" mass="19792">MVESPPFPFVTSAYRIKHATEAWEQAGAAALRRLVFCTEQGLFQGSDRDAIDDVATTIVALSDLCGMPDAVVGTVRIHQPQPGFWIGSRLAVAEEHRRAGTLGPALIRMAVCTATAMGCLRFSAHVQSQNALLFRRMRWKTVEEVLLHGMPHHHMQADLAHYPPIHDGSLGFMALPRRAA</sequence>
<feature type="domain" description="N-acetyltransferase" evidence="1">
    <location>
        <begin position="14"/>
        <end position="178"/>
    </location>
</feature>
<proteinExistence type="predicted"/>
<name>A0ABS4SMD9_9PROT</name>
<dbReference type="NCBIfam" id="TIGR04045">
    <property type="entry name" value="MSMEG_0567_GNAT"/>
    <property type="match status" value="1"/>
</dbReference>